<evidence type="ECO:0000259" key="4">
    <source>
        <dbReference type="PROSITE" id="PS01031"/>
    </source>
</evidence>
<dbReference type="EMBL" id="JJMG01000019">
    <property type="protein sequence ID" value="KEG43718.1"/>
    <property type="molecule type" value="Genomic_DNA"/>
</dbReference>
<dbReference type="InterPro" id="IPR002068">
    <property type="entry name" value="A-crystallin/Hsp20_dom"/>
</dbReference>
<gene>
    <name evidence="5" type="ORF">DJ64_15625</name>
</gene>
<accession>A0ABR4T8D5</accession>
<protein>
    <submittedName>
        <fullName evidence="5">Heat-shock protein Hsp20</fullName>
    </submittedName>
</protein>
<sequence length="155" mass="17623">MTQPVRRDRGQISGWAPLREFEELQARMDQLMQTTFPFPARPLSEIGEEPWAPLADVEDTEDAYVMELELPGVRKNDVTVEVTDGELDIHGEVKDKGRTGVLRRQTRRIGRFGYRTTLPRNADTEKITADLAHGILTVRVPKVSQATPRRIEISD</sequence>
<evidence type="ECO:0000256" key="1">
    <source>
        <dbReference type="ARBA" id="ARBA00023016"/>
    </source>
</evidence>
<dbReference type="PANTHER" id="PTHR46733">
    <property type="entry name" value="26.5 KDA HEAT SHOCK PROTEIN, MITOCHONDRIAL"/>
    <property type="match status" value="1"/>
</dbReference>
<dbReference type="InterPro" id="IPR044587">
    <property type="entry name" value="HSP21-like"/>
</dbReference>
<proteinExistence type="inferred from homology"/>
<dbReference type="SUPFAM" id="SSF49764">
    <property type="entry name" value="HSP20-like chaperones"/>
    <property type="match status" value="1"/>
</dbReference>
<evidence type="ECO:0000313" key="5">
    <source>
        <dbReference type="EMBL" id="KEG43718.1"/>
    </source>
</evidence>
<dbReference type="Gene3D" id="2.60.40.790">
    <property type="match status" value="1"/>
</dbReference>
<name>A0ABR4T8D5_9ACTN</name>
<evidence type="ECO:0000256" key="3">
    <source>
        <dbReference type="RuleBase" id="RU003616"/>
    </source>
</evidence>
<dbReference type="GeneID" id="97453227"/>
<dbReference type="InterPro" id="IPR008978">
    <property type="entry name" value="HSP20-like_chaperone"/>
</dbReference>
<evidence type="ECO:0000313" key="6">
    <source>
        <dbReference type="Proteomes" id="UP000027632"/>
    </source>
</evidence>
<dbReference type="RefSeq" id="WP_037638123.1">
    <property type="nucleotide sequence ID" value="NZ_JBGGHM010000105.1"/>
</dbReference>
<dbReference type="Proteomes" id="UP000027632">
    <property type="component" value="Unassembled WGS sequence"/>
</dbReference>
<keyword evidence="6" id="KW-1185">Reference proteome</keyword>
<dbReference type="PANTHER" id="PTHR46733:SF4">
    <property type="entry name" value="HEAT SHOCK PROTEIN 21, CHLOROPLASTIC"/>
    <property type="match status" value="1"/>
</dbReference>
<dbReference type="CDD" id="cd06464">
    <property type="entry name" value="ACD_sHsps-like"/>
    <property type="match status" value="1"/>
</dbReference>
<dbReference type="Pfam" id="PF00011">
    <property type="entry name" value="HSP20"/>
    <property type="match status" value="1"/>
</dbReference>
<comment type="caution">
    <text evidence="5">The sequence shown here is derived from an EMBL/GenBank/DDBJ whole genome shotgun (WGS) entry which is preliminary data.</text>
</comment>
<reference evidence="5 6" key="1">
    <citation type="submission" date="2014-04" db="EMBL/GenBank/DDBJ databases">
        <title>Draft genome sequence of the novel Streptomyces griseorubens JSD-1 playing a role in carbon and nitrogen cycle.</title>
        <authorList>
            <consortium name="Shanghai Jiao Tong University"/>
            <person name="Feng H."/>
            <person name="Sun Y."/>
            <person name="Zhi Y."/>
            <person name="Mao L."/>
            <person name="Luo Y."/>
            <person name="Wei X."/>
            <person name="Zhou P."/>
        </authorList>
    </citation>
    <scope>NUCLEOTIDE SEQUENCE [LARGE SCALE GENOMIC DNA]</scope>
    <source>
        <strain evidence="5 6">JSD-1</strain>
    </source>
</reference>
<organism evidence="5 6">
    <name type="scientific">Streptomyces griseorubens</name>
    <dbReference type="NCBI Taxonomy" id="66897"/>
    <lineage>
        <taxon>Bacteria</taxon>
        <taxon>Bacillati</taxon>
        <taxon>Actinomycetota</taxon>
        <taxon>Actinomycetes</taxon>
        <taxon>Kitasatosporales</taxon>
        <taxon>Streptomycetaceae</taxon>
        <taxon>Streptomyces</taxon>
        <taxon>Streptomyces althioticus group</taxon>
    </lineage>
</organism>
<evidence type="ECO:0000256" key="2">
    <source>
        <dbReference type="PROSITE-ProRule" id="PRU00285"/>
    </source>
</evidence>
<dbReference type="PROSITE" id="PS01031">
    <property type="entry name" value="SHSP"/>
    <property type="match status" value="1"/>
</dbReference>
<feature type="domain" description="SHSP" evidence="4">
    <location>
        <begin position="45"/>
        <end position="155"/>
    </location>
</feature>
<keyword evidence="1" id="KW-0346">Stress response</keyword>
<comment type="similarity">
    <text evidence="2 3">Belongs to the small heat shock protein (HSP20) family.</text>
</comment>